<keyword evidence="5" id="KW-1185">Reference proteome</keyword>
<comment type="caution">
    <text evidence="4">The sequence shown here is derived from an EMBL/GenBank/DDBJ whole genome shotgun (WGS) entry which is preliminary data.</text>
</comment>
<evidence type="ECO:0000256" key="1">
    <source>
        <dbReference type="ARBA" id="ARBA00023002"/>
    </source>
</evidence>
<dbReference type="PANTHER" id="PTHR13789">
    <property type="entry name" value="MONOOXYGENASE"/>
    <property type="match status" value="1"/>
</dbReference>
<proteinExistence type="predicted"/>
<dbReference type="PANTHER" id="PTHR13789:SF309">
    <property type="entry name" value="PUTATIVE (AFU_ORTHOLOGUE AFUA_6G14510)-RELATED"/>
    <property type="match status" value="1"/>
</dbReference>
<evidence type="ECO:0000259" key="3">
    <source>
        <dbReference type="Pfam" id="PF01494"/>
    </source>
</evidence>
<dbReference type="Proteomes" id="UP001595887">
    <property type="component" value="Unassembled WGS sequence"/>
</dbReference>
<dbReference type="InterPro" id="IPR050493">
    <property type="entry name" value="FAD-dep_Monooxygenase_BioMet"/>
</dbReference>
<name>A0ABV8RIT2_9SPHN</name>
<keyword evidence="1" id="KW-0560">Oxidoreductase</keyword>
<gene>
    <name evidence="4" type="ORF">ACFOWX_09620</name>
</gene>
<dbReference type="InterPro" id="IPR036188">
    <property type="entry name" value="FAD/NAD-bd_sf"/>
</dbReference>
<protein>
    <submittedName>
        <fullName evidence="4">FAD-dependent monooxygenase</fullName>
    </submittedName>
</protein>
<dbReference type="SUPFAM" id="SSF51905">
    <property type="entry name" value="FAD/NAD(P)-binding domain"/>
    <property type="match status" value="1"/>
</dbReference>
<feature type="domain" description="FAD-binding" evidence="3">
    <location>
        <begin position="2"/>
        <end position="331"/>
    </location>
</feature>
<dbReference type="RefSeq" id="WP_381423547.1">
    <property type="nucleotide sequence ID" value="NZ_JBHSDH010000013.1"/>
</dbReference>
<evidence type="ECO:0000313" key="5">
    <source>
        <dbReference type="Proteomes" id="UP001595887"/>
    </source>
</evidence>
<dbReference type="Gene3D" id="3.50.50.60">
    <property type="entry name" value="FAD/NAD(P)-binding domain"/>
    <property type="match status" value="1"/>
</dbReference>
<dbReference type="Pfam" id="PF01494">
    <property type="entry name" value="FAD_binding_3"/>
    <property type="match status" value="1"/>
</dbReference>
<evidence type="ECO:0000256" key="2">
    <source>
        <dbReference type="ARBA" id="ARBA00023033"/>
    </source>
</evidence>
<sequence length="378" mass="40943">MKIAIIGAGIGGLTAAIALRRAGHEVEIFEQAGEIAPMGAALSIWPNALAALDEIGLGEPLREIAQPFNDAGVADWRGRDINRFAVSDVADGQRACLPTRTQLQKLLLDHLGDIPLHLGCHLVRQVESNDAVTLVFENRTEASFDMLVAADGIWSKTALCVEDNKPAYAGYGGILAISGSVPGHPSAMRCTEYWGKGERIGIFDLNDDRKYWFYMKTGCRDEEARSLTTAILAKNIQGWPKEIAATVQATDDADLIPFVIHAKRKPSRLAQGRILLVGDAGHAMEPNMGQGACQAIEDGVTLGALSRRTEDAIALGEAYQQQRLSRVREFVAMSAQGSIAAHKLPHMLITPTHAVMRAIFPALAKRQIGKLFQWHSPA</sequence>
<dbReference type="PRINTS" id="PR00420">
    <property type="entry name" value="RNGMNOXGNASE"/>
</dbReference>
<accession>A0ABV8RIT2</accession>
<keyword evidence="2 4" id="KW-0503">Monooxygenase</keyword>
<evidence type="ECO:0000313" key="4">
    <source>
        <dbReference type="EMBL" id="MFC4292669.1"/>
    </source>
</evidence>
<dbReference type="GO" id="GO:0004497">
    <property type="term" value="F:monooxygenase activity"/>
    <property type="evidence" value="ECO:0007669"/>
    <property type="project" value="UniProtKB-KW"/>
</dbReference>
<reference evidence="5" key="1">
    <citation type="journal article" date="2019" name="Int. J. Syst. Evol. Microbiol.">
        <title>The Global Catalogue of Microorganisms (GCM) 10K type strain sequencing project: providing services to taxonomists for standard genome sequencing and annotation.</title>
        <authorList>
            <consortium name="The Broad Institute Genomics Platform"/>
            <consortium name="The Broad Institute Genome Sequencing Center for Infectious Disease"/>
            <person name="Wu L."/>
            <person name="Ma J."/>
        </authorList>
    </citation>
    <scope>NUCLEOTIDE SEQUENCE [LARGE SCALE GENOMIC DNA]</scope>
    <source>
        <strain evidence="5">CECT 8531</strain>
    </source>
</reference>
<dbReference type="InterPro" id="IPR002938">
    <property type="entry name" value="FAD-bd"/>
</dbReference>
<organism evidence="4 5">
    <name type="scientific">Sphingorhabdus arenilitoris</name>
    <dbReference type="NCBI Taxonomy" id="1490041"/>
    <lineage>
        <taxon>Bacteria</taxon>
        <taxon>Pseudomonadati</taxon>
        <taxon>Pseudomonadota</taxon>
        <taxon>Alphaproteobacteria</taxon>
        <taxon>Sphingomonadales</taxon>
        <taxon>Sphingomonadaceae</taxon>
        <taxon>Sphingorhabdus</taxon>
    </lineage>
</organism>
<dbReference type="EMBL" id="JBHSDH010000013">
    <property type="protein sequence ID" value="MFC4292669.1"/>
    <property type="molecule type" value="Genomic_DNA"/>
</dbReference>